<sequence length="190" mass="21840">MSFEGKWVLDKSENFDEYMKEVGVGLITRTAAAHLKVNLEIKKEGDKWIFLQTSTFKNSTLEFKLGEEFEETTADGRKLKAKIELVDGKLVHTQTPIKEVGVGLITRTAAAHLKVNLEIKKEGDKWIFLQTSTFKNSTLEFKLGEEFEETTADGRKFKSKIELVDGKLVHTQTPIKVCFSYCRTKFRRWK</sequence>
<dbReference type="PROSITE" id="PS00214">
    <property type="entry name" value="FABP"/>
    <property type="match status" value="1"/>
</dbReference>
<dbReference type="InterPro" id="IPR012674">
    <property type="entry name" value="Calycin"/>
</dbReference>
<evidence type="ECO:0000313" key="5">
    <source>
        <dbReference type="EMBL" id="KHJ95250.1"/>
    </source>
</evidence>
<dbReference type="CDD" id="cd00742">
    <property type="entry name" value="FABP"/>
    <property type="match status" value="2"/>
</dbReference>
<dbReference type="Proteomes" id="UP000053660">
    <property type="component" value="Unassembled WGS sequence"/>
</dbReference>
<evidence type="ECO:0000256" key="3">
    <source>
        <dbReference type="RuleBase" id="RU003696"/>
    </source>
</evidence>
<dbReference type="InterPro" id="IPR000463">
    <property type="entry name" value="Fatty_acid-bd"/>
</dbReference>
<feature type="domain" description="Cytosolic fatty-acid binding proteins" evidence="4">
    <location>
        <begin position="5"/>
        <end position="22"/>
    </location>
</feature>
<evidence type="ECO:0000259" key="4">
    <source>
        <dbReference type="PROSITE" id="PS00214"/>
    </source>
</evidence>
<dbReference type="Gene3D" id="2.40.128.20">
    <property type="match status" value="2"/>
</dbReference>
<evidence type="ECO:0000256" key="1">
    <source>
        <dbReference type="ARBA" id="ARBA00008390"/>
    </source>
</evidence>
<dbReference type="InterPro" id="IPR000566">
    <property type="entry name" value="Lipocln_cytosolic_FA-bd_dom"/>
</dbReference>
<keyword evidence="3" id="KW-0813">Transport</keyword>
<dbReference type="Pfam" id="PF00061">
    <property type="entry name" value="Lipocalin"/>
    <property type="match status" value="2"/>
</dbReference>
<dbReference type="PANTHER" id="PTHR11955">
    <property type="entry name" value="FATTY ACID BINDING PROTEIN"/>
    <property type="match status" value="1"/>
</dbReference>
<organism evidence="5 6">
    <name type="scientific">Oesophagostomum dentatum</name>
    <name type="common">Nodular worm</name>
    <dbReference type="NCBI Taxonomy" id="61180"/>
    <lineage>
        <taxon>Eukaryota</taxon>
        <taxon>Metazoa</taxon>
        <taxon>Ecdysozoa</taxon>
        <taxon>Nematoda</taxon>
        <taxon>Chromadorea</taxon>
        <taxon>Rhabditida</taxon>
        <taxon>Rhabditina</taxon>
        <taxon>Rhabditomorpha</taxon>
        <taxon>Strongyloidea</taxon>
        <taxon>Strongylidae</taxon>
        <taxon>Oesophagostomum</taxon>
    </lineage>
</organism>
<dbReference type="PRINTS" id="PR00178">
    <property type="entry name" value="FATTYACIDBP"/>
</dbReference>
<dbReference type="OrthoDB" id="354351at2759"/>
<dbReference type="AlphaFoldDB" id="A0A0B1TIM0"/>
<reference evidence="5 6" key="1">
    <citation type="submission" date="2014-03" db="EMBL/GenBank/DDBJ databases">
        <title>Draft genome of the hookworm Oesophagostomum dentatum.</title>
        <authorList>
            <person name="Mitreva M."/>
        </authorList>
    </citation>
    <scope>NUCLEOTIDE SEQUENCE [LARGE SCALE GENOMIC DNA]</scope>
    <source>
        <strain evidence="5 6">OD-Hann</strain>
    </source>
</reference>
<evidence type="ECO:0000313" key="6">
    <source>
        <dbReference type="Proteomes" id="UP000053660"/>
    </source>
</evidence>
<dbReference type="GO" id="GO:0008289">
    <property type="term" value="F:lipid binding"/>
    <property type="evidence" value="ECO:0007669"/>
    <property type="project" value="UniProtKB-KW"/>
</dbReference>
<proteinExistence type="inferred from homology"/>
<dbReference type="SUPFAM" id="SSF50814">
    <property type="entry name" value="Lipocalins"/>
    <property type="match status" value="2"/>
</dbReference>
<accession>A0A0B1TIM0</accession>
<dbReference type="EMBL" id="KN550027">
    <property type="protein sequence ID" value="KHJ95250.1"/>
    <property type="molecule type" value="Genomic_DNA"/>
</dbReference>
<protein>
    <submittedName>
        <fullName evidence="5">Lipocalin / cytosolic fatty-acid binding protein</fullName>
    </submittedName>
</protein>
<dbReference type="InterPro" id="IPR031259">
    <property type="entry name" value="ILBP"/>
</dbReference>
<keyword evidence="6" id="KW-1185">Reference proteome</keyword>
<comment type="similarity">
    <text evidence="1 3">Belongs to the calycin superfamily. Fatty-acid binding protein (FABP) family.</text>
</comment>
<gene>
    <name evidence="5" type="ORF">OESDEN_04814</name>
</gene>
<keyword evidence="2" id="KW-0446">Lipid-binding</keyword>
<evidence type="ECO:0000256" key="2">
    <source>
        <dbReference type="ARBA" id="ARBA00023121"/>
    </source>
</evidence>
<name>A0A0B1TIM0_OESDE</name>